<dbReference type="RefSeq" id="WP_171557592.1">
    <property type="nucleotide sequence ID" value="NZ_JABFCS010000001.1"/>
</dbReference>
<reference evidence="2 3" key="1">
    <citation type="submission" date="2020-05" db="EMBL/GenBank/DDBJ databases">
        <authorList>
            <person name="Khan S.A."/>
            <person name="Jeon C.O."/>
            <person name="Chun B.H."/>
        </authorList>
    </citation>
    <scope>NUCLEOTIDE SEQUENCE [LARGE SCALE GENOMIC DNA]</scope>
    <source>
        <strain evidence="2 3">B156</strain>
    </source>
</reference>
<sequence>MVVALAFVLAGCRDANVERHNTAVLGGYGAPVDRSTAAPTLTDASGQTIPAPPAPAGVRPQMVRSADDAALAVWLQGGDVVASSWTRATGWSAAQPLESLHGESTGPQLASNGRGQAMAVWHHQVGNIHSLRFSRFEAATGWSVPDVLPGAMPRPEVVGAPPGQNGPRLQMDAEGNVLAEWPSGFHANEVQVARYGVAGGWTRATSEPVASAPATSSAPPAAAASQ</sequence>
<name>A0A849K5R7_9BURK</name>
<gene>
    <name evidence="2" type="ORF">HK415_06835</name>
</gene>
<evidence type="ECO:0000313" key="3">
    <source>
        <dbReference type="Proteomes" id="UP000552954"/>
    </source>
</evidence>
<protein>
    <submittedName>
        <fullName evidence="2">Uncharacterized protein</fullName>
    </submittedName>
</protein>
<comment type="caution">
    <text evidence="2">The sequence shown here is derived from an EMBL/GenBank/DDBJ whole genome shotgun (WGS) entry which is preliminary data.</text>
</comment>
<evidence type="ECO:0000313" key="2">
    <source>
        <dbReference type="EMBL" id="NNU42940.1"/>
    </source>
</evidence>
<reference evidence="2 3" key="2">
    <citation type="submission" date="2020-06" db="EMBL/GenBank/DDBJ databases">
        <title>Ramlibacter rhizophilus sp. nov., isolated from rhizosphere soil of national flower Mugunghwa from South Korea.</title>
        <authorList>
            <person name="Zheng-Fei Y."/>
            <person name="Huan T."/>
        </authorList>
    </citation>
    <scope>NUCLEOTIDE SEQUENCE [LARGE SCALE GENOMIC DNA]</scope>
    <source>
        <strain evidence="2 3">B156</strain>
    </source>
</reference>
<proteinExistence type="predicted"/>
<evidence type="ECO:0000256" key="1">
    <source>
        <dbReference type="SAM" id="MobiDB-lite"/>
    </source>
</evidence>
<dbReference type="EMBL" id="JABFCS010000001">
    <property type="protein sequence ID" value="NNU42940.1"/>
    <property type="molecule type" value="Genomic_DNA"/>
</dbReference>
<accession>A0A849K5R7</accession>
<organism evidence="2 3">
    <name type="scientific">Ramlibacter montanisoli</name>
    <dbReference type="NCBI Taxonomy" id="2732512"/>
    <lineage>
        <taxon>Bacteria</taxon>
        <taxon>Pseudomonadati</taxon>
        <taxon>Pseudomonadota</taxon>
        <taxon>Betaproteobacteria</taxon>
        <taxon>Burkholderiales</taxon>
        <taxon>Comamonadaceae</taxon>
        <taxon>Ramlibacter</taxon>
    </lineage>
</organism>
<dbReference type="AlphaFoldDB" id="A0A849K5R7"/>
<feature type="region of interest" description="Disordered" evidence="1">
    <location>
        <begin position="205"/>
        <end position="226"/>
    </location>
</feature>
<keyword evidence="3" id="KW-1185">Reference proteome</keyword>
<dbReference type="Proteomes" id="UP000552954">
    <property type="component" value="Unassembled WGS sequence"/>
</dbReference>